<dbReference type="RefSeq" id="WP_369779763.1">
    <property type="nucleotide sequence ID" value="NZ_CP165727.1"/>
</dbReference>
<proteinExistence type="predicted"/>
<dbReference type="EMBL" id="CP165727">
    <property type="protein sequence ID" value="XDV68179.1"/>
    <property type="molecule type" value="Genomic_DNA"/>
</dbReference>
<accession>A0AB39YD93</accession>
<organism evidence="1">
    <name type="scientific">Streptomyces sp. R33</name>
    <dbReference type="NCBI Taxonomy" id="3238629"/>
    <lineage>
        <taxon>Bacteria</taxon>
        <taxon>Bacillati</taxon>
        <taxon>Actinomycetota</taxon>
        <taxon>Actinomycetes</taxon>
        <taxon>Kitasatosporales</taxon>
        <taxon>Streptomycetaceae</taxon>
        <taxon>Streptomyces</taxon>
    </lineage>
</organism>
<reference evidence="1" key="1">
    <citation type="submission" date="2024-08" db="EMBL/GenBank/DDBJ databases">
        <authorList>
            <person name="Yu S.T."/>
        </authorList>
    </citation>
    <scope>NUCLEOTIDE SEQUENCE</scope>
    <source>
        <strain evidence="1">R33</strain>
    </source>
</reference>
<protein>
    <submittedName>
        <fullName evidence="1">Iron-sulfur protein</fullName>
    </submittedName>
</protein>
<gene>
    <name evidence="1" type="ORF">AB5J51_37245</name>
</gene>
<evidence type="ECO:0000313" key="1">
    <source>
        <dbReference type="EMBL" id="XDV68179.1"/>
    </source>
</evidence>
<sequence length="304" mass="32379">MTTSLDTLDTLDTPAAPAAPRAGGVLASGYRRLAAVCEALDVQVAGSGDTAAGTWVTGAELAERPEALEAFIAAESTRIRERHGLAPRPDVAASRALHGYLWSVSLLMSGSWHLDRRVPRIRPAEIRLNLTTGVHEVTPGSGFACLPDDPAVGAPPAGAALPHVRAYGVRVVGHEEALRAELRAAITDHVRPLLAAIGPYTRRGPRALWGMAGDDLVSGIWYLGRVLGQEERAVSAATRLLPTAIAPFPAGADFRRLAGREGRQYPTRTRSGCCLYYALDAARPCGTCPRTSDAERVRRLEEQA</sequence>
<dbReference type="AlphaFoldDB" id="A0AB39YD93"/>
<name>A0AB39YD93_9ACTN</name>